<reference evidence="1 2" key="1">
    <citation type="submission" date="2016-10" db="EMBL/GenBank/DDBJ databases">
        <authorList>
            <person name="de Groot N.N."/>
        </authorList>
    </citation>
    <scope>NUCLEOTIDE SEQUENCE [LARGE SCALE GENOMIC DNA]</scope>
    <source>
        <strain evidence="1 2">CGMCC 1.10239</strain>
    </source>
</reference>
<dbReference type="RefSeq" id="WP_157243818.1">
    <property type="nucleotide sequence ID" value="NZ_CP048429.1"/>
</dbReference>
<dbReference type="EMBL" id="FNGM01000004">
    <property type="protein sequence ID" value="SDL64084.1"/>
    <property type="molecule type" value="Genomic_DNA"/>
</dbReference>
<accession>A0A1G9LQK7</accession>
<sequence>MDHNRTNSVSSRLINIMAGIVHVNADNGRSLSIYTNSITLQYCEMPFLPALQRTL</sequence>
<evidence type="ECO:0000313" key="2">
    <source>
        <dbReference type="Proteomes" id="UP000182783"/>
    </source>
</evidence>
<dbReference type="AlphaFoldDB" id="A0A1G9LQK7"/>
<gene>
    <name evidence="1" type="ORF">SAMN05216191_104192</name>
</gene>
<name>A0A1G9LQK7_9BACL</name>
<proteinExistence type="predicted"/>
<organism evidence="1 2">
    <name type="scientific">Paenibacillus jilunlii</name>
    <dbReference type="NCBI Taxonomy" id="682956"/>
    <lineage>
        <taxon>Bacteria</taxon>
        <taxon>Bacillati</taxon>
        <taxon>Bacillota</taxon>
        <taxon>Bacilli</taxon>
        <taxon>Bacillales</taxon>
        <taxon>Paenibacillaceae</taxon>
        <taxon>Paenibacillus</taxon>
    </lineage>
</organism>
<protein>
    <submittedName>
        <fullName evidence="1">Uncharacterized protein</fullName>
    </submittedName>
</protein>
<evidence type="ECO:0000313" key="1">
    <source>
        <dbReference type="EMBL" id="SDL64084.1"/>
    </source>
</evidence>
<dbReference type="Proteomes" id="UP000182783">
    <property type="component" value="Unassembled WGS sequence"/>
</dbReference>